<comment type="caution">
    <text evidence="2">The sequence shown here is derived from an EMBL/GenBank/DDBJ whole genome shotgun (WGS) entry which is preliminary data.</text>
</comment>
<proteinExistence type="predicted"/>
<sequence>MSDTNKESFIVLQPPLGERRRLRRRHHKDHNRRTSDACAREFAYAGGITKRFSNWNISRLGRLVPRAASALTEFRIYADAADPQYAASALRAAAGGAGSRTKL</sequence>
<keyword evidence="3" id="KW-1185">Reference proteome</keyword>
<feature type="region of interest" description="Disordered" evidence="1">
    <location>
        <begin position="1"/>
        <end position="36"/>
    </location>
</feature>
<organism evidence="2 3">
    <name type="scientific">Eumeta variegata</name>
    <name type="common">Bagworm moth</name>
    <name type="synonym">Eumeta japonica</name>
    <dbReference type="NCBI Taxonomy" id="151549"/>
    <lineage>
        <taxon>Eukaryota</taxon>
        <taxon>Metazoa</taxon>
        <taxon>Ecdysozoa</taxon>
        <taxon>Arthropoda</taxon>
        <taxon>Hexapoda</taxon>
        <taxon>Insecta</taxon>
        <taxon>Pterygota</taxon>
        <taxon>Neoptera</taxon>
        <taxon>Endopterygota</taxon>
        <taxon>Lepidoptera</taxon>
        <taxon>Glossata</taxon>
        <taxon>Ditrysia</taxon>
        <taxon>Tineoidea</taxon>
        <taxon>Psychidae</taxon>
        <taxon>Oiketicinae</taxon>
        <taxon>Eumeta</taxon>
    </lineage>
</organism>
<evidence type="ECO:0000313" key="3">
    <source>
        <dbReference type="Proteomes" id="UP000299102"/>
    </source>
</evidence>
<gene>
    <name evidence="2" type="ORF">EVAR_22762_1</name>
</gene>
<feature type="compositionally biased region" description="Basic residues" evidence="1">
    <location>
        <begin position="20"/>
        <end position="31"/>
    </location>
</feature>
<dbReference type="AlphaFoldDB" id="A0A4C1USV1"/>
<evidence type="ECO:0000313" key="2">
    <source>
        <dbReference type="EMBL" id="GBP29389.1"/>
    </source>
</evidence>
<accession>A0A4C1USV1</accession>
<evidence type="ECO:0000256" key="1">
    <source>
        <dbReference type="SAM" id="MobiDB-lite"/>
    </source>
</evidence>
<reference evidence="2 3" key="1">
    <citation type="journal article" date="2019" name="Commun. Biol.">
        <title>The bagworm genome reveals a unique fibroin gene that provides high tensile strength.</title>
        <authorList>
            <person name="Kono N."/>
            <person name="Nakamura H."/>
            <person name="Ohtoshi R."/>
            <person name="Tomita M."/>
            <person name="Numata K."/>
            <person name="Arakawa K."/>
        </authorList>
    </citation>
    <scope>NUCLEOTIDE SEQUENCE [LARGE SCALE GENOMIC DNA]</scope>
</reference>
<protein>
    <submittedName>
        <fullName evidence="2">Uncharacterized protein</fullName>
    </submittedName>
</protein>
<dbReference type="Proteomes" id="UP000299102">
    <property type="component" value="Unassembled WGS sequence"/>
</dbReference>
<dbReference type="EMBL" id="BGZK01000219">
    <property type="protein sequence ID" value="GBP29389.1"/>
    <property type="molecule type" value="Genomic_DNA"/>
</dbReference>
<name>A0A4C1USV1_EUMVA</name>